<reference evidence="1" key="1">
    <citation type="submission" date="2021-06" db="EMBL/GenBank/DDBJ databases">
        <authorList>
            <person name="Kallberg Y."/>
            <person name="Tangrot J."/>
            <person name="Rosling A."/>
        </authorList>
    </citation>
    <scope>NUCLEOTIDE SEQUENCE</scope>
    <source>
        <strain evidence="1">CL356</strain>
    </source>
</reference>
<dbReference type="EMBL" id="CAJVPT010064030">
    <property type="protein sequence ID" value="CAG8769681.1"/>
    <property type="molecule type" value="Genomic_DNA"/>
</dbReference>
<evidence type="ECO:0000313" key="1">
    <source>
        <dbReference type="EMBL" id="CAG8769681.1"/>
    </source>
</evidence>
<evidence type="ECO:0000313" key="2">
    <source>
        <dbReference type="Proteomes" id="UP000789525"/>
    </source>
</evidence>
<keyword evidence="2" id="KW-1185">Reference proteome</keyword>
<organism evidence="1 2">
    <name type="scientific">Acaulospora colombiana</name>
    <dbReference type="NCBI Taxonomy" id="27376"/>
    <lineage>
        <taxon>Eukaryota</taxon>
        <taxon>Fungi</taxon>
        <taxon>Fungi incertae sedis</taxon>
        <taxon>Mucoromycota</taxon>
        <taxon>Glomeromycotina</taxon>
        <taxon>Glomeromycetes</taxon>
        <taxon>Diversisporales</taxon>
        <taxon>Acaulosporaceae</taxon>
        <taxon>Acaulospora</taxon>
    </lineage>
</organism>
<dbReference type="Proteomes" id="UP000789525">
    <property type="component" value="Unassembled WGS sequence"/>
</dbReference>
<protein>
    <submittedName>
        <fullName evidence="1">1214_t:CDS:1</fullName>
    </submittedName>
</protein>
<name>A0ACA9QYJ2_9GLOM</name>
<feature type="non-terminal residue" evidence="1">
    <location>
        <position position="190"/>
    </location>
</feature>
<accession>A0ACA9QYJ2</accession>
<comment type="caution">
    <text evidence="1">The sequence shown here is derived from an EMBL/GenBank/DDBJ whole genome shotgun (WGS) entry which is preliminary data.</text>
</comment>
<proteinExistence type="predicted"/>
<sequence length="190" mass="21632">KWDEQHPRVRDELFIVNISDIRMASNGDSDYRPKTQVMIQTYYTGKKLEKEAIYRISPRLVDFNLNRILLNLVFMDFQESISGEKVPFIQMITDPTTFAESKSYCGMEEETRERLIARSMRALGRHGNKDAAALVLKSSQHRAGLGMMLKRFSVIWGPPGTGKTYTLALSTLRMLEVLGSAALEKCPIIL</sequence>
<gene>
    <name evidence="1" type="ORF">ACOLOM_LOCUS13700</name>
</gene>
<feature type="non-terminal residue" evidence="1">
    <location>
        <position position="1"/>
    </location>
</feature>